<evidence type="ECO:0000313" key="1">
    <source>
        <dbReference type="EMBL" id="EPD70845.1"/>
    </source>
</evidence>
<gene>
    <name evidence="1" type="ORF">HMPREF1219_00140</name>
</gene>
<evidence type="ECO:0000313" key="2">
    <source>
        <dbReference type="Proteomes" id="UP000014408"/>
    </source>
</evidence>
<accession>S2Z928</accession>
<dbReference type="RefSeq" id="WP_016457064.1">
    <property type="nucleotide sequence ID" value="NZ_KE150446.1"/>
</dbReference>
<dbReference type="AlphaFoldDB" id="S2Z928"/>
<comment type="caution">
    <text evidence="1">The sequence shown here is derived from an EMBL/GenBank/DDBJ whole genome shotgun (WGS) entry which is preliminary data.</text>
</comment>
<dbReference type="HOGENOM" id="CLU_2952613_0_0_11"/>
<sequence>MSGYKHWEPLGDGDIHITADRRGSVKLTDLEPGWMIAKEARTIANAILEAADYTEGKKQ</sequence>
<organism evidence="1 2">
    <name type="scientific">Corynebacterium pyruviciproducens ATCC BAA-1742</name>
    <dbReference type="NCBI Taxonomy" id="1125779"/>
    <lineage>
        <taxon>Bacteria</taxon>
        <taxon>Bacillati</taxon>
        <taxon>Actinomycetota</taxon>
        <taxon>Actinomycetes</taxon>
        <taxon>Mycobacteriales</taxon>
        <taxon>Corynebacteriaceae</taxon>
        <taxon>Corynebacterium</taxon>
    </lineage>
</organism>
<dbReference type="Proteomes" id="UP000014408">
    <property type="component" value="Unassembled WGS sequence"/>
</dbReference>
<reference evidence="1 2" key="1">
    <citation type="submission" date="2013-05" db="EMBL/GenBank/DDBJ databases">
        <title>The Genome Sequence of Corynebacterium pyruviciproducens 1773O (ATCC BAA-1742).</title>
        <authorList>
            <consortium name="The Broad Institute Genomics Platform"/>
            <person name="Earl A."/>
            <person name="Ward D."/>
            <person name="Feldgarden M."/>
            <person name="Gevers D."/>
            <person name="Tong J."/>
            <person name="Walker B."/>
            <person name="Young S."/>
            <person name="Zeng Q."/>
            <person name="Gargeya S."/>
            <person name="Fitzgerald M."/>
            <person name="Haas B."/>
            <person name="Abouelleil A."/>
            <person name="Allen A.W."/>
            <person name="Alvarado L."/>
            <person name="Arachchi H.M."/>
            <person name="Berlin A.M."/>
            <person name="Chapman S.B."/>
            <person name="Gainer-Dewar J."/>
            <person name="Goldberg J."/>
            <person name="Griggs A."/>
            <person name="Gujja S."/>
            <person name="Hansen M."/>
            <person name="Howarth C."/>
            <person name="Imamovic A."/>
            <person name="Ireland A."/>
            <person name="Larimer J."/>
            <person name="McCowan C."/>
            <person name="Murphy C."/>
            <person name="Pearson M."/>
            <person name="Poon T.W."/>
            <person name="Priest M."/>
            <person name="Roberts A."/>
            <person name="Saif S."/>
            <person name="Shea T."/>
            <person name="Sisk P."/>
            <person name="Sykes S."/>
            <person name="Wortman J."/>
            <person name="Nusbaum C."/>
            <person name="Birren B."/>
        </authorList>
    </citation>
    <scope>NUCLEOTIDE SEQUENCE [LARGE SCALE GENOMIC DNA]</scope>
    <source>
        <strain evidence="1 2">ATCC BAA-1742</strain>
    </source>
</reference>
<keyword evidence="2" id="KW-1185">Reference proteome</keyword>
<name>S2Z928_9CORY</name>
<dbReference type="EMBL" id="ATBY01000002">
    <property type="protein sequence ID" value="EPD70845.1"/>
    <property type="molecule type" value="Genomic_DNA"/>
</dbReference>
<proteinExistence type="predicted"/>
<dbReference type="STRING" id="1125779.HMPREF1219_00140"/>
<protein>
    <submittedName>
        <fullName evidence="1">Uncharacterized protein</fullName>
    </submittedName>
</protein>
<dbReference type="PATRIC" id="fig|1125779.3.peg.131"/>